<protein>
    <submittedName>
        <fullName evidence="1">Uncharacterized protein</fullName>
    </submittedName>
</protein>
<evidence type="ECO:0000313" key="2">
    <source>
        <dbReference type="Proteomes" id="UP000185904"/>
    </source>
</evidence>
<dbReference type="GeneID" id="34592751"/>
<keyword evidence="2" id="KW-1185">Reference proteome</keyword>
<accession>A0A178CIJ5</accession>
<dbReference type="AlphaFoldDB" id="A0A178CIJ5"/>
<sequence>MVLGTVVMMTEVDDVEEVDDELDAVPVMMVNVDNEDDDDDNDADVSLPPVEETVASPEFVIVIVVLEMTMIDKLVMLVEALDSDAEVYGWLEAAEELVVGVSLGVKVDVVVTTTVVPLMTVAVVPTDVDVLPLLSIGPWDREEVPLVLLGVRREDLEVIVVELSAVVVDVVVDLNTPVDAMNDVLVVLLIVLLVRQEAGIVKQHGRPLDDEVLGWNTPL</sequence>
<name>A0A178CIJ5_9EURO</name>
<proteinExistence type="predicted"/>
<dbReference type="Proteomes" id="UP000185904">
    <property type="component" value="Unassembled WGS sequence"/>
</dbReference>
<reference evidence="1 2" key="1">
    <citation type="submission" date="2016-03" db="EMBL/GenBank/DDBJ databases">
        <title>The draft genome sequence of Fonsecaea nubica causative agent of cutaneous subcutaneous infection in human host.</title>
        <authorList>
            <person name="Costa F."/>
            <person name="Sybren D.H."/>
            <person name="Raittz R.T."/>
            <person name="Weiss V.A."/>
            <person name="Leao A.C."/>
            <person name="Gomes R."/>
            <person name="De Souza E.M."/>
            <person name="Pedrosa F.O."/>
            <person name="Steffens M.B."/>
            <person name="Bombassaro A."/>
            <person name="Tadra-Sfeir M.Z."/>
            <person name="Moreno L.F."/>
            <person name="Najafzadeh M.J."/>
            <person name="Felipe M.S."/>
            <person name="Teixeira M."/>
            <person name="Sun J."/>
            <person name="Xi L."/>
            <person name="Castro M.A."/>
            <person name="Vicente V.A."/>
        </authorList>
    </citation>
    <scope>NUCLEOTIDE SEQUENCE [LARGE SCALE GENOMIC DNA]</scope>
    <source>
        <strain evidence="1 2">CBS 269.64</strain>
    </source>
</reference>
<organism evidence="1 2">
    <name type="scientific">Fonsecaea nubica</name>
    <dbReference type="NCBI Taxonomy" id="856822"/>
    <lineage>
        <taxon>Eukaryota</taxon>
        <taxon>Fungi</taxon>
        <taxon>Dikarya</taxon>
        <taxon>Ascomycota</taxon>
        <taxon>Pezizomycotina</taxon>
        <taxon>Eurotiomycetes</taxon>
        <taxon>Chaetothyriomycetidae</taxon>
        <taxon>Chaetothyriales</taxon>
        <taxon>Herpotrichiellaceae</taxon>
        <taxon>Fonsecaea</taxon>
    </lineage>
</organism>
<dbReference type="EMBL" id="LVCJ01000085">
    <property type="protein sequence ID" value="OAL28872.1"/>
    <property type="molecule type" value="Genomic_DNA"/>
</dbReference>
<dbReference type="RefSeq" id="XP_022496415.1">
    <property type="nucleotide sequence ID" value="XM_022647623.1"/>
</dbReference>
<comment type="caution">
    <text evidence="1">The sequence shown here is derived from an EMBL/GenBank/DDBJ whole genome shotgun (WGS) entry which is preliminary data.</text>
</comment>
<dbReference type="OrthoDB" id="10472242at2759"/>
<gene>
    <name evidence="1" type="ORF">AYO20_09352</name>
</gene>
<evidence type="ECO:0000313" key="1">
    <source>
        <dbReference type="EMBL" id="OAL28872.1"/>
    </source>
</evidence>